<feature type="domain" description="J" evidence="3">
    <location>
        <begin position="5"/>
        <end position="71"/>
    </location>
</feature>
<keyword evidence="5" id="KW-1185">Reference proteome</keyword>
<reference evidence="4" key="2">
    <citation type="submission" date="2023-01" db="EMBL/GenBank/DDBJ databases">
        <title>Draft genome sequence of Paraferrimonas sedimenticola strain NBRC 101628.</title>
        <authorList>
            <person name="Sun Q."/>
            <person name="Mori K."/>
        </authorList>
    </citation>
    <scope>NUCLEOTIDE SEQUENCE</scope>
    <source>
        <strain evidence="4">NBRC 101628</strain>
    </source>
</reference>
<evidence type="ECO:0000256" key="1">
    <source>
        <dbReference type="ARBA" id="ARBA00023186"/>
    </source>
</evidence>
<dbReference type="CDD" id="cd06257">
    <property type="entry name" value="DnaJ"/>
    <property type="match status" value="1"/>
</dbReference>
<evidence type="ECO:0000313" key="4">
    <source>
        <dbReference type="EMBL" id="GLP96486.1"/>
    </source>
</evidence>
<keyword evidence="2" id="KW-0812">Transmembrane</keyword>
<dbReference type="RefSeq" id="WP_095505084.1">
    <property type="nucleotide sequence ID" value="NZ_BSNC01000004.1"/>
</dbReference>
<dbReference type="SUPFAM" id="SSF46565">
    <property type="entry name" value="Chaperone J-domain"/>
    <property type="match status" value="1"/>
</dbReference>
<dbReference type="PROSITE" id="PS50076">
    <property type="entry name" value="DNAJ_2"/>
    <property type="match status" value="1"/>
</dbReference>
<dbReference type="PRINTS" id="PR00625">
    <property type="entry name" value="JDOMAIN"/>
</dbReference>
<dbReference type="EMBL" id="BSNC01000004">
    <property type="protein sequence ID" value="GLP96486.1"/>
    <property type="molecule type" value="Genomic_DNA"/>
</dbReference>
<feature type="transmembrane region" description="Helical" evidence="2">
    <location>
        <begin position="136"/>
        <end position="157"/>
    </location>
</feature>
<keyword evidence="2" id="KW-0472">Membrane</keyword>
<dbReference type="PANTHER" id="PTHR44825">
    <property type="match status" value="1"/>
</dbReference>
<keyword evidence="1" id="KW-0143">Chaperone</keyword>
<name>A0AA37RWC4_9GAMM</name>
<dbReference type="Pfam" id="PF00226">
    <property type="entry name" value="DnaJ"/>
    <property type="match status" value="1"/>
</dbReference>
<dbReference type="Proteomes" id="UP001161422">
    <property type="component" value="Unassembled WGS sequence"/>
</dbReference>
<evidence type="ECO:0000259" key="3">
    <source>
        <dbReference type="PROSITE" id="PS50076"/>
    </source>
</evidence>
<evidence type="ECO:0000256" key="2">
    <source>
        <dbReference type="SAM" id="Phobius"/>
    </source>
</evidence>
<proteinExistence type="predicted"/>
<gene>
    <name evidence="4" type="ORF">GCM10007895_17920</name>
</gene>
<dbReference type="InterPro" id="IPR036869">
    <property type="entry name" value="J_dom_sf"/>
</dbReference>
<dbReference type="SMART" id="SM00271">
    <property type="entry name" value="DnaJ"/>
    <property type="match status" value="1"/>
</dbReference>
<dbReference type="AlphaFoldDB" id="A0AA37RWC4"/>
<reference evidence="4" key="1">
    <citation type="journal article" date="2014" name="Int. J. Syst. Evol. Microbiol.">
        <title>Complete genome sequence of Corynebacterium casei LMG S-19264T (=DSM 44701T), isolated from a smear-ripened cheese.</title>
        <authorList>
            <consortium name="US DOE Joint Genome Institute (JGI-PGF)"/>
            <person name="Walter F."/>
            <person name="Albersmeier A."/>
            <person name="Kalinowski J."/>
            <person name="Ruckert C."/>
        </authorList>
    </citation>
    <scope>NUCLEOTIDE SEQUENCE</scope>
    <source>
        <strain evidence="4">NBRC 101628</strain>
    </source>
</reference>
<protein>
    <recommendedName>
        <fullName evidence="3">J domain-containing protein</fullName>
    </recommendedName>
</protein>
<organism evidence="4 5">
    <name type="scientific">Paraferrimonas sedimenticola</name>
    <dbReference type="NCBI Taxonomy" id="375674"/>
    <lineage>
        <taxon>Bacteria</taxon>
        <taxon>Pseudomonadati</taxon>
        <taxon>Pseudomonadota</taxon>
        <taxon>Gammaproteobacteria</taxon>
        <taxon>Alteromonadales</taxon>
        <taxon>Ferrimonadaceae</taxon>
        <taxon>Paraferrimonas</taxon>
    </lineage>
</organism>
<dbReference type="InterPro" id="IPR001623">
    <property type="entry name" value="DnaJ_domain"/>
</dbReference>
<dbReference type="InterPro" id="IPR052763">
    <property type="entry name" value="DnaJ_C4"/>
</dbReference>
<comment type="caution">
    <text evidence="4">The sequence shown here is derived from an EMBL/GenBank/DDBJ whole genome shotgun (WGS) entry which is preliminary data.</text>
</comment>
<evidence type="ECO:0000313" key="5">
    <source>
        <dbReference type="Proteomes" id="UP001161422"/>
    </source>
</evidence>
<accession>A0AA37RWC4</accession>
<dbReference type="Gene3D" id="1.10.287.110">
    <property type="entry name" value="DnaJ domain"/>
    <property type="match status" value="1"/>
</dbReference>
<keyword evidence="2" id="KW-1133">Transmembrane helix</keyword>
<sequence>MNATNHYQTMLLDPEADGALVKSAYKVLSRRYHPDTSVLGKNLANELMQQLNLAYAVLSDPDKRREYDKSLSTQQAIRYKLPQAAPPTVANTKAVESAAKPMARPMHSRQQQVTPMKHQPKRPQPAQVQAHAGFDYAIPVSAVSFIAIAWLLSQALLAM</sequence>
<dbReference type="PANTHER" id="PTHR44825:SF1">
    <property type="entry name" value="DNAJ HOMOLOG SUBFAMILY C MEMBER 4"/>
    <property type="match status" value="1"/>
</dbReference>